<evidence type="ECO:0000313" key="2">
    <source>
        <dbReference type="Proteomes" id="UP001187531"/>
    </source>
</evidence>
<protein>
    <submittedName>
        <fullName evidence="1">Uncharacterized protein</fullName>
    </submittedName>
</protein>
<proteinExistence type="predicted"/>
<reference evidence="1" key="1">
    <citation type="submission" date="2023-07" db="EMBL/GenBank/DDBJ databases">
        <title>Chromosome-level genome assembly of Artemia franciscana.</title>
        <authorList>
            <person name="Jo E."/>
        </authorList>
    </citation>
    <scope>NUCLEOTIDE SEQUENCE</scope>
    <source>
        <tissue evidence="1">Whole body</tissue>
    </source>
</reference>
<organism evidence="1 2">
    <name type="scientific">Artemia franciscana</name>
    <name type="common">Brine shrimp</name>
    <name type="synonym">Artemia sanfranciscana</name>
    <dbReference type="NCBI Taxonomy" id="6661"/>
    <lineage>
        <taxon>Eukaryota</taxon>
        <taxon>Metazoa</taxon>
        <taxon>Ecdysozoa</taxon>
        <taxon>Arthropoda</taxon>
        <taxon>Crustacea</taxon>
        <taxon>Branchiopoda</taxon>
        <taxon>Anostraca</taxon>
        <taxon>Artemiidae</taxon>
        <taxon>Artemia</taxon>
    </lineage>
</organism>
<name>A0AA88HYJ9_ARTSF</name>
<sequence length="97" mass="11089">MISTSEEDISIQTTGLLPKNRVDILVVCEIFISDATKHNVKILGYNFMEKIGITDGSMIEGKTLFELIRSVNKRIEYMKKFLNIDRTITVYKNCANL</sequence>
<keyword evidence="2" id="KW-1185">Reference proteome</keyword>
<dbReference type="Proteomes" id="UP001187531">
    <property type="component" value="Unassembled WGS sequence"/>
</dbReference>
<gene>
    <name evidence="1" type="ORF">QYM36_006822</name>
</gene>
<dbReference type="EMBL" id="JAVRJZ010000011">
    <property type="protein sequence ID" value="KAK2716469.1"/>
    <property type="molecule type" value="Genomic_DNA"/>
</dbReference>
<comment type="caution">
    <text evidence="1">The sequence shown here is derived from an EMBL/GenBank/DDBJ whole genome shotgun (WGS) entry which is preliminary data.</text>
</comment>
<dbReference type="AlphaFoldDB" id="A0AA88HYJ9"/>
<accession>A0AA88HYJ9</accession>
<evidence type="ECO:0000313" key="1">
    <source>
        <dbReference type="EMBL" id="KAK2716469.1"/>
    </source>
</evidence>